<dbReference type="Proteomes" id="UP000014500">
    <property type="component" value="Unassembled WGS sequence"/>
</dbReference>
<protein>
    <recommendedName>
        <fullName evidence="11">Ionotropic glutamate receptor C-terminal domain-containing protein</fullName>
    </recommendedName>
</protein>
<dbReference type="HOGENOM" id="CLU_439635_0_0_1"/>
<feature type="signal peptide" evidence="10">
    <location>
        <begin position="1"/>
        <end position="18"/>
    </location>
</feature>
<feature type="chain" id="PRO_5004579463" description="Ionotropic glutamate receptor C-terminal domain-containing protein" evidence="10">
    <location>
        <begin position="19"/>
        <end position="589"/>
    </location>
</feature>
<dbReference type="PhylomeDB" id="T1JBJ6"/>
<keyword evidence="4 9" id="KW-0812">Transmembrane</keyword>
<dbReference type="Gene3D" id="3.40.190.10">
    <property type="entry name" value="Periplasmic binding protein-like II"/>
    <property type="match status" value="4"/>
</dbReference>
<evidence type="ECO:0000313" key="13">
    <source>
        <dbReference type="Proteomes" id="UP000014500"/>
    </source>
</evidence>
<dbReference type="GO" id="GO:0050906">
    <property type="term" value="P:detection of stimulus involved in sensory perception"/>
    <property type="evidence" value="ECO:0007669"/>
    <property type="project" value="UniProtKB-ARBA"/>
</dbReference>
<dbReference type="PANTHER" id="PTHR42643">
    <property type="entry name" value="IONOTROPIC RECEPTOR 20A-RELATED"/>
    <property type="match status" value="1"/>
</dbReference>
<keyword evidence="10" id="KW-0732">Signal</keyword>
<evidence type="ECO:0000256" key="4">
    <source>
        <dbReference type="ARBA" id="ARBA00022692"/>
    </source>
</evidence>
<feature type="transmembrane region" description="Helical" evidence="9">
    <location>
        <begin position="558"/>
        <end position="581"/>
    </location>
</feature>
<feature type="transmembrane region" description="Helical" evidence="9">
    <location>
        <begin position="307"/>
        <end position="328"/>
    </location>
</feature>
<organism evidence="12 13">
    <name type="scientific">Strigamia maritima</name>
    <name type="common">European centipede</name>
    <name type="synonym">Geophilus maritimus</name>
    <dbReference type="NCBI Taxonomy" id="126957"/>
    <lineage>
        <taxon>Eukaryota</taxon>
        <taxon>Metazoa</taxon>
        <taxon>Ecdysozoa</taxon>
        <taxon>Arthropoda</taxon>
        <taxon>Myriapoda</taxon>
        <taxon>Chilopoda</taxon>
        <taxon>Pleurostigmophora</taxon>
        <taxon>Geophilomorpha</taxon>
        <taxon>Linotaeniidae</taxon>
        <taxon>Strigamia</taxon>
    </lineage>
</organism>
<dbReference type="AlphaFoldDB" id="T1JBJ6"/>
<evidence type="ECO:0000256" key="1">
    <source>
        <dbReference type="ARBA" id="ARBA00004651"/>
    </source>
</evidence>
<dbReference type="SUPFAM" id="SSF53850">
    <property type="entry name" value="Periplasmic binding protein-like II"/>
    <property type="match status" value="1"/>
</dbReference>
<accession>T1JBJ6</accession>
<comment type="subcellular location">
    <subcellularLocation>
        <location evidence="1">Cell membrane</location>
        <topology evidence="1">Multi-pass membrane protein</topology>
    </subcellularLocation>
</comment>
<feature type="transmembrane region" description="Helical" evidence="9">
    <location>
        <begin position="340"/>
        <end position="359"/>
    </location>
</feature>
<keyword evidence="13" id="KW-1185">Reference proteome</keyword>
<evidence type="ECO:0000259" key="11">
    <source>
        <dbReference type="Pfam" id="PF00060"/>
    </source>
</evidence>
<name>T1JBJ6_STRMM</name>
<feature type="domain" description="Ionotropic glutamate receptor C-terminal" evidence="11">
    <location>
        <begin position="308"/>
        <end position="572"/>
    </location>
</feature>
<evidence type="ECO:0000256" key="9">
    <source>
        <dbReference type="SAM" id="Phobius"/>
    </source>
</evidence>
<dbReference type="eggNOG" id="KOG1052">
    <property type="taxonomic scope" value="Eukaryota"/>
</dbReference>
<evidence type="ECO:0000313" key="12">
    <source>
        <dbReference type="EnsemblMetazoa" id="SMAR011144-PA"/>
    </source>
</evidence>
<evidence type="ECO:0000256" key="6">
    <source>
        <dbReference type="ARBA" id="ARBA00023136"/>
    </source>
</evidence>
<dbReference type="EnsemblMetazoa" id="SMAR011144-RA">
    <property type="protein sequence ID" value="SMAR011144-PA"/>
    <property type="gene ID" value="SMAR011144"/>
</dbReference>
<dbReference type="GO" id="GO:0015276">
    <property type="term" value="F:ligand-gated monoatomic ion channel activity"/>
    <property type="evidence" value="ECO:0007669"/>
    <property type="project" value="InterPro"/>
</dbReference>
<keyword evidence="5 9" id="KW-1133">Transmembrane helix</keyword>
<dbReference type="PANTHER" id="PTHR42643:SF24">
    <property type="entry name" value="IONOTROPIC RECEPTOR 60A"/>
    <property type="match status" value="1"/>
</dbReference>
<keyword evidence="6 9" id="KW-0472">Membrane</keyword>
<reference evidence="12" key="2">
    <citation type="submission" date="2015-02" db="UniProtKB">
        <authorList>
            <consortium name="EnsemblMetazoa"/>
        </authorList>
    </citation>
    <scope>IDENTIFICATION</scope>
</reference>
<keyword evidence="7" id="KW-0675">Receptor</keyword>
<evidence type="ECO:0000256" key="7">
    <source>
        <dbReference type="ARBA" id="ARBA00023170"/>
    </source>
</evidence>
<dbReference type="OMA" id="FRDEHMR"/>
<evidence type="ECO:0000256" key="2">
    <source>
        <dbReference type="ARBA" id="ARBA00008685"/>
    </source>
</evidence>
<evidence type="ECO:0000256" key="10">
    <source>
        <dbReference type="SAM" id="SignalP"/>
    </source>
</evidence>
<feature type="transmembrane region" description="Helical" evidence="9">
    <location>
        <begin position="379"/>
        <end position="400"/>
    </location>
</feature>
<dbReference type="InterPro" id="IPR052192">
    <property type="entry name" value="Insect_Ionotropic_Sensory_Rcpt"/>
</dbReference>
<keyword evidence="8" id="KW-0325">Glycoprotein</keyword>
<keyword evidence="3" id="KW-1003">Cell membrane</keyword>
<dbReference type="EMBL" id="JH432011">
    <property type="status" value="NOT_ANNOTATED_CDS"/>
    <property type="molecule type" value="Genomic_DNA"/>
</dbReference>
<evidence type="ECO:0000256" key="5">
    <source>
        <dbReference type="ARBA" id="ARBA00022989"/>
    </source>
</evidence>
<evidence type="ECO:0000256" key="8">
    <source>
        <dbReference type="ARBA" id="ARBA00023180"/>
    </source>
</evidence>
<sequence length="589" mass="68296">MEMLFYILVLFCIMIAFCREGNGRNCIFLKTVKWSKVIILTDDQDFVYISKHLSQNLISARVAPLNNFKFNELNNFSSVLIISKPNTAIGLVEEGLKVIHCPSNWLLILEEKLENFGKFFIPHDIALFLLDARHFYEVLFIFRLYSANGNVIKTQESGFWNPKKSMLHFSRMPVSLPSYIDTPLRLTTISFEPFFSYRKKRGQLTIGGFHGKILKIIRSVFFFNASVTIPEDKLFGIIVNESYVSGILGKLHRNESDIGISLSKTISRIQLISYSLDITRVHMKILYHNMLGDQERFFFYLEPFSRVSWICIMAFTILFVVLLLIISFIKNKFQRWPEKVFNHVQIIYYYLRSALYILLRTGIPVRVCGISGRICLLVFYIFCIIMFTSYCSSLISILSVTRLKLPFNSFHDLLYNSDYDLATLKDSVIVQILKISNDVQYRKAYEKLNSKPQTFLVRSNEIGIELIYNQKIAYLMDEVTMVIVVGNNCSYRFFDEVIIKTDFCFSFNKQFLYKKLFDKYILLLLENGVIQKLQFDSKPADHNAYCDGMQRESAAIKIPAVVGLFVTLCIGIGIALIAFIFEVLCKMLF</sequence>
<dbReference type="InterPro" id="IPR001320">
    <property type="entry name" value="Iontro_rcpt_C"/>
</dbReference>
<reference evidence="13" key="1">
    <citation type="submission" date="2011-05" db="EMBL/GenBank/DDBJ databases">
        <authorList>
            <person name="Richards S.R."/>
            <person name="Qu J."/>
            <person name="Jiang H."/>
            <person name="Jhangiani S.N."/>
            <person name="Agravi P."/>
            <person name="Goodspeed R."/>
            <person name="Gross S."/>
            <person name="Mandapat C."/>
            <person name="Jackson L."/>
            <person name="Mathew T."/>
            <person name="Pu L."/>
            <person name="Thornton R."/>
            <person name="Saada N."/>
            <person name="Wilczek-Boney K.B."/>
            <person name="Lee S."/>
            <person name="Kovar C."/>
            <person name="Wu Y."/>
            <person name="Scherer S.E."/>
            <person name="Worley K.C."/>
            <person name="Muzny D.M."/>
            <person name="Gibbs R."/>
        </authorList>
    </citation>
    <scope>NUCLEOTIDE SEQUENCE</scope>
    <source>
        <strain evidence="13">Brora</strain>
    </source>
</reference>
<comment type="similarity">
    <text evidence="2">Belongs to the glutamate-gated ion channel (TC 1.A.10.1) family.</text>
</comment>
<dbReference type="Pfam" id="PF00060">
    <property type="entry name" value="Lig_chan"/>
    <property type="match status" value="1"/>
</dbReference>
<dbReference type="STRING" id="126957.T1JBJ6"/>
<evidence type="ECO:0000256" key="3">
    <source>
        <dbReference type="ARBA" id="ARBA00022475"/>
    </source>
</evidence>
<proteinExistence type="inferred from homology"/>
<dbReference type="GO" id="GO:0005886">
    <property type="term" value="C:plasma membrane"/>
    <property type="evidence" value="ECO:0007669"/>
    <property type="project" value="UniProtKB-SubCell"/>
</dbReference>